<comment type="function">
    <text evidence="7">Catalyzes the dehydrogenation at the alpha-beta position of ACP-bound acyl chains. This results in the introduction of a double bond in the lipidic chain, which is further transferred to the epsilon-amino group of lysine residue in the mycobactin core by MbtK.</text>
</comment>
<evidence type="ECO:0000256" key="7">
    <source>
        <dbReference type="ARBA" id="ARBA00037085"/>
    </source>
</evidence>
<dbReference type="InterPro" id="IPR009100">
    <property type="entry name" value="AcylCoA_DH/oxidase_NM_dom_sf"/>
</dbReference>
<evidence type="ECO:0000256" key="6">
    <source>
        <dbReference type="ARBA" id="ARBA00023002"/>
    </source>
</evidence>
<dbReference type="Pfam" id="PF00441">
    <property type="entry name" value="Acyl-CoA_dh_1"/>
    <property type="match status" value="1"/>
</dbReference>
<comment type="similarity">
    <text evidence="3 10">Belongs to the acyl-CoA dehydrogenase family.</text>
</comment>
<dbReference type="RefSeq" id="WP_343941702.1">
    <property type="nucleotide sequence ID" value="NZ_BAAAHP010000075.1"/>
</dbReference>
<comment type="caution">
    <text evidence="14">The sequence shown here is derived from an EMBL/GenBank/DDBJ whole genome shotgun (WGS) entry which is preliminary data.</text>
</comment>
<dbReference type="EMBL" id="BAAAHP010000075">
    <property type="protein sequence ID" value="GAA0935529.1"/>
    <property type="molecule type" value="Genomic_DNA"/>
</dbReference>
<evidence type="ECO:0000256" key="10">
    <source>
        <dbReference type="RuleBase" id="RU362125"/>
    </source>
</evidence>
<evidence type="ECO:0000259" key="11">
    <source>
        <dbReference type="Pfam" id="PF00441"/>
    </source>
</evidence>
<dbReference type="InterPro" id="IPR037069">
    <property type="entry name" value="AcylCoA_DH/ox_N_sf"/>
</dbReference>
<evidence type="ECO:0000313" key="14">
    <source>
        <dbReference type="EMBL" id="GAA0935529.1"/>
    </source>
</evidence>
<dbReference type="InterPro" id="IPR006091">
    <property type="entry name" value="Acyl-CoA_Oxase/DH_mid-dom"/>
</dbReference>
<dbReference type="InterPro" id="IPR009075">
    <property type="entry name" value="AcylCo_DH/oxidase_C"/>
</dbReference>
<dbReference type="PANTHER" id="PTHR48083:SF20">
    <property type="entry name" value="LONG-CHAIN SPECIFIC ACYL-COA DEHYDROGENASE, MITOCHONDRIAL"/>
    <property type="match status" value="1"/>
</dbReference>
<keyword evidence="4 10" id="KW-0285">Flavoprotein</keyword>
<sequence>MRRTLYGREHEDFRSAFRQFLEREAVPHTDRWEEAGLVDRSFFEAAGRAGFLGFEAPEEFGGLGVDDFRYNAVMSEEIVATGTAGDGFTLGNDILAPYLIELTTPEQRARWLPGFTAGTLIPAIAMTEPTTGSDLRAIRTTARRDGDEYVLDGAKTFITNGAQADLVLVLARTGERDGRGMSLLAVEAGTPGFTRGRPLHKIGRKAQDTAELFFDGCRVPAANLVGEPGAGLRLVLGNLPRERLSMAVLAVAAAERALDLALTHCRERTTFGVPLGSHQAVRFELADVHTQVGVARVYVDRCVQALVDGELTAEEAAAAKYWTTDLQCSVIDRCLQLFGGYGYMEEYPIARMWRDARVQRIYGGTNEIMKEVVGRAVVADPS</sequence>
<dbReference type="Gene3D" id="1.10.540.10">
    <property type="entry name" value="Acyl-CoA dehydrogenase/oxidase, N-terminal domain"/>
    <property type="match status" value="1"/>
</dbReference>
<evidence type="ECO:0000256" key="1">
    <source>
        <dbReference type="ARBA" id="ARBA00001974"/>
    </source>
</evidence>
<keyword evidence="15" id="KW-1185">Reference proteome</keyword>
<dbReference type="Pfam" id="PF02771">
    <property type="entry name" value="Acyl-CoA_dh_N"/>
    <property type="match status" value="1"/>
</dbReference>
<organism evidence="14 15">
    <name type="scientific">Pseudonocardia zijingensis</name>
    <dbReference type="NCBI Taxonomy" id="153376"/>
    <lineage>
        <taxon>Bacteria</taxon>
        <taxon>Bacillati</taxon>
        <taxon>Actinomycetota</taxon>
        <taxon>Actinomycetes</taxon>
        <taxon>Pseudonocardiales</taxon>
        <taxon>Pseudonocardiaceae</taxon>
        <taxon>Pseudonocardia</taxon>
    </lineage>
</organism>
<evidence type="ECO:0000313" key="15">
    <source>
        <dbReference type="Proteomes" id="UP001499967"/>
    </source>
</evidence>
<dbReference type="Gene3D" id="2.40.110.10">
    <property type="entry name" value="Butyryl-CoA Dehydrogenase, subunit A, domain 2"/>
    <property type="match status" value="1"/>
</dbReference>
<dbReference type="PANTHER" id="PTHR48083">
    <property type="entry name" value="MEDIUM-CHAIN SPECIFIC ACYL-COA DEHYDROGENASE, MITOCHONDRIAL-RELATED"/>
    <property type="match status" value="1"/>
</dbReference>
<feature type="domain" description="Acyl-CoA dehydrogenase/oxidase N-terminal" evidence="13">
    <location>
        <begin position="9"/>
        <end position="118"/>
    </location>
</feature>
<dbReference type="InterPro" id="IPR013786">
    <property type="entry name" value="AcylCoA_DH/ox_N"/>
</dbReference>
<dbReference type="InterPro" id="IPR036250">
    <property type="entry name" value="AcylCo_DH-like_C"/>
</dbReference>
<dbReference type="Proteomes" id="UP001499967">
    <property type="component" value="Unassembled WGS sequence"/>
</dbReference>
<proteinExistence type="inferred from homology"/>
<dbReference type="InterPro" id="IPR006089">
    <property type="entry name" value="Acyl-CoA_DH_CS"/>
</dbReference>
<dbReference type="PROSITE" id="PS00073">
    <property type="entry name" value="ACYL_COA_DH_2"/>
    <property type="match status" value="1"/>
</dbReference>
<keyword evidence="5 10" id="KW-0274">FAD</keyword>
<feature type="domain" description="Acyl-CoA dehydrogenase/oxidase C-terminal" evidence="11">
    <location>
        <begin position="229"/>
        <end position="377"/>
    </location>
</feature>
<evidence type="ECO:0000256" key="8">
    <source>
        <dbReference type="ARBA" id="ARBA00040394"/>
    </source>
</evidence>
<dbReference type="Pfam" id="PF02770">
    <property type="entry name" value="Acyl-CoA_dh_M"/>
    <property type="match status" value="1"/>
</dbReference>
<gene>
    <name evidence="14" type="ORF">GCM10009559_27110</name>
</gene>
<evidence type="ECO:0000259" key="13">
    <source>
        <dbReference type="Pfam" id="PF02771"/>
    </source>
</evidence>
<evidence type="ECO:0000256" key="9">
    <source>
        <dbReference type="ARBA" id="ARBA00042660"/>
    </source>
</evidence>
<dbReference type="Gene3D" id="1.20.140.10">
    <property type="entry name" value="Butyryl-CoA Dehydrogenase, subunit A, domain 3"/>
    <property type="match status" value="1"/>
</dbReference>
<dbReference type="SUPFAM" id="SSF56645">
    <property type="entry name" value="Acyl-CoA dehydrogenase NM domain-like"/>
    <property type="match status" value="1"/>
</dbReference>
<keyword evidence="6 10" id="KW-0560">Oxidoreductase</keyword>
<accession>A0ABP4AF54</accession>
<comment type="cofactor">
    <cofactor evidence="1 10">
        <name>FAD</name>
        <dbReference type="ChEBI" id="CHEBI:57692"/>
    </cofactor>
</comment>
<evidence type="ECO:0000259" key="12">
    <source>
        <dbReference type="Pfam" id="PF02770"/>
    </source>
</evidence>
<dbReference type="InterPro" id="IPR050741">
    <property type="entry name" value="Acyl-CoA_dehydrogenase"/>
</dbReference>
<evidence type="ECO:0000256" key="2">
    <source>
        <dbReference type="ARBA" id="ARBA00005102"/>
    </source>
</evidence>
<evidence type="ECO:0000256" key="3">
    <source>
        <dbReference type="ARBA" id="ARBA00009347"/>
    </source>
</evidence>
<evidence type="ECO:0000256" key="5">
    <source>
        <dbReference type="ARBA" id="ARBA00022827"/>
    </source>
</evidence>
<evidence type="ECO:0000256" key="4">
    <source>
        <dbReference type="ARBA" id="ARBA00022630"/>
    </source>
</evidence>
<reference evidence="15" key="1">
    <citation type="journal article" date="2019" name="Int. J. Syst. Evol. Microbiol.">
        <title>The Global Catalogue of Microorganisms (GCM) 10K type strain sequencing project: providing services to taxonomists for standard genome sequencing and annotation.</title>
        <authorList>
            <consortium name="The Broad Institute Genomics Platform"/>
            <consortium name="The Broad Institute Genome Sequencing Center for Infectious Disease"/>
            <person name="Wu L."/>
            <person name="Ma J."/>
        </authorList>
    </citation>
    <scope>NUCLEOTIDE SEQUENCE [LARGE SCALE GENOMIC DNA]</scope>
    <source>
        <strain evidence="15">JCM 11117</strain>
    </source>
</reference>
<dbReference type="PIRSF" id="PIRSF016578">
    <property type="entry name" value="HsaA"/>
    <property type="match status" value="1"/>
</dbReference>
<comment type="pathway">
    <text evidence="2">Siderophore biosynthesis; mycobactin biosynthesis.</text>
</comment>
<feature type="domain" description="Acyl-CoA oxidase/dehydrogenase middle" evidence="12">
    <location>
        <begin position="123"/>
        <end position="217"/>
    </location>
</feature>
<dbReference type="InterPro" id="IPR046373">
    <property type="entry name" value="Acyl-CoA_Oxase/DH_mid-dom_sf"/>
</dbReference>
<dbReference type="SUPFAM" id="SSF47203">
    <property type="entry name" value="Acyl-CoA dehydrogenase C-terminal domain-like"/>
    <property type="match status" value="1"/>
</dbReference>
<name>A0ABP4AF54_9PSEU</name>
<protein>
    <recommendedName>
        <fullName evidence="8">Acyl-[acyl-carrier-protein] dehydrogenase MbtN</fullName>
    </recommendedName>
    <alternativeName>
        <fullName evidence="9">Mycobactin synthase protein N</fullName>
    </alternativeName>
</protein>